<dbReference type="EMBL" id="FQZU01000009">
    <property type="protein sequence ID" value="SHJ61990.1"/>
    <property type="molecule type" value="Genomic_DNA"/>
</dbReference>
<feature type="transmembrane region" description="Helical" evidence="1">
    <location>
        <begin position="12"/>
        <end position="30"/>
    </location>
</feature>
<feature type="transmembrane region" description="Helical" evidence="1">
    <location>
        <begin position="218"/>
        <end position="237"/>
    </location>
</feature>
<evidence type="ECO:0000313" key="3">
    <source>
        <dbReference type="EMBL" id="SHJ61990.1"/>
    </source>
</evidence>
<keyword evidence="1" id="KW-0812">Transmembrane</keyword>
<dbReference type="AlphaFoldDB" id="A0A1M6KSZ2"/>
<feature type="transmembrane region" description="Helical" evidence="1">
    <location>
        <begin position="317"/>
        <end position="334"/>
    </location>
</feature>
<protein>
    <submittedName>
        <fullName evidence="3">Peptidoglycan/LPS O-acetylase OafA/YrhL, contains acyltransferase and SGNH-hydrolase domains</fullName>
    </submittedName>
</protein>
<keyword evidence="4" id="KW-1185">Reference proteome</keyword>
<feature type="transmembrane region" description="Helical" evidence="1">
    <location>
        <begin position="249"/>
        <end position="271"/>
    </location>
</feature>
<dbReference type="RefSeq" id="WP_073475366.1">
    <property type="nucleotide sequence ID" value="NZ_FQZU01000009.1"/>
</dbReference>
<dbReference type="PANTHER" id="PTHR36927">
    <property type="entry name" value="BLR4337 PROTEIN"/>
    <property type="match status" value="1"/>
</dbReference>
<dbReference type="OrthoDB" id="7156875at2"/>
<feature type="transmembrane region" description="Helical" evidence="1">
    <location>
        <begin position="391"/>
        <end position="413"/>
    </location>
</feature>
<gene>
    <name evidence="3" type="ORF">SAMN02745216_01986</name>
</gene>
<feature type="transmembrane region" description="Helical" evidence="1">
    <location>
        <begin position="50"/>
        <end position="70"/>
    </location>
</feature>
<accession>A0A1M6KSZ2</accession>
<sequence>MNAPARRYELDWIRVMAILAVFFFHSTRFFDLWDWHIKNANNYLWVEIWNSFMTTWLMPLFFVISGASLFYALSKSGGFKKFYSDKFSRLMVPVVIAACTHSALQIYLERTFRHVFSGSFFSFYKIYFSGLYFEPNCPGNFAFHGMHLWYLLFLFLYSLLCYRLFVRLQGSWSNGLKRLTSLLSSPKAMYLILPLPLLLIKLIVPSSILSVGSGGWGFLYYLWFLIGGFVIASDENLMECIKRNRNLSLVLAAAFTAAYLYLVFGALGGAIPYVIRPWVALLLRFWGAWFWVLAILGQGMQHLSFNRPILRHLNEGVLPFYILHQTIILSFGYFVMPLEIADSVKWLIVFIDAFALTAGLYYYLIRKLDVLRFLFGMKTSKPLFSKAGKTIVLAALHIVYAGMIAFSAVNWPAAAAINRAPMPFACDADRDVILDVRNITEKSPTGVRLVADPSASIGRAVELTAGASGKSLPAPEVYVEMQYEAPAGRYTVWLRGKCSVDDISSDSIWLQSDRWIGTGWGSMLGNWLDIHPAGAWGWASNGDDPKFIILRSDGPHTLRIQPRQIPHRIDQIWLSRFQNRIPDSNEPLPEGKSGE</sequence>
<dbReference type="PANTHER" id="PTHR36927:SF3">
    <property type="entry name" value="GLUCANS BIOSYNTHESIS PROTEIN C"/>
    <property type="match status" value="1"/>
</dbReference>
<dbReference type="Pfam" id="PF01757">
    <property type="entry name" value="Acyl_transf_3"/>
    <property type="match status" value="1"/>
</dbReference>
<feature type="transmembrane region" description="Helical" evidence="1">
    <location>
        <begin position="346"/>
        <end position="365"/>
    </location>
</feature>
<keyword evidence="1" id="KW-1133">Transmembrane helix</keyword>
<feature type="transmembrane region" description="Helical" evidence="1">
    <location>
        <begin position="187"/>
        <end position="212"/>
    </location>
</feature>
<name>A0A1M6KSZ2_9BACT</name>
<organism evidence="3 4">
    <name type="scientific">Desulfatibacillum alkenivorans DSM 16219</name>
    <dbReference type="NCBI Taxonomy" id="1121393"/>
    <lineage>
        <taxon>Bacteria</taxon>
        <taxon>Pseudomonadati</taxon>
        <taxon>Thermodesulfobacteriota</taxon>
        <taxon>Desulfobacteria</taxon>
        <taxon>Desulfobacterales</taxon>
        <taxon>Desulfatibacillaceae</taxon>
        <taxon>Desulfatibacillum</taxon>
    </lineage>
</organism>
<keyword evidence="3" id="KW-0012">Acyltransferase</keyword>
<dbReference type="Proteomes" id="UP000183994">
    <property type="component" value="Unassembled WGS sequence"/>
</dbReference>
<evidence type="ECO:0000313" key="4">
    <source>
        <dbReference type="Proteomes" id="UP000183994"/>
    </source>
</evidence>
<feature type="domain" description="Acyltransferase 3" evidence="2">
    <location>
        <begin position="8"/>
        <end position="358"/>
    </location>
</feature>
<keyword evidence="3" id="KW-0378">Hydrolase</keyword>
<feature type="transmembrane region" description="Helical" evidence="1">
    <location>
        <begin position="148"/>
        <end position="166"/>
    </location>
</feature>
<keyword evidence="1" id="KW-0472">Membrane</keyword>
<feature type="transmembrane region" description="Helical" evidence="1">
    <location>
        <begin position="277"/>
        <end position="296"/>
    </location>
</feature>
<dbReference type="InterPro" id="IPR002656">
    <property type="entry name" value="Acyl_transf_3_dom"/>
</dbReference>
<dbReference type="InterPro" id="IPR050623">
    <property type="entry name" value="Glucan_succinyl_AcylTrfase"/>
</dbReference>
<dbReference type="GO" id="GO:0016747">
    <property type="term" value="F:acyltransferase activity, transferring groups other than amino-acyl groups"/>
    <property type="evidence" value="ECO:0007669"/>
    <property type="project" value="InterPro"/>
</dbReference>
<keyword evidence="3" id="KW-0808">Transferase</keyword>
<proteinExistence type="predicted"/>
<evidence type="ECO:0000259" key="2">
    <source>
        <dbReference type="Pfam" id="PF01757"/>
    </source>
</evidence>
<reference evidence="4" key="1">
    <citation type="submission" date="2016-11" db="EMBL/GenBank/DDBJ databases">
        <authorList>
            <person name="Varghese N."/>
            <person name="Submissions S."/>
        </authorList>
    </citation>
    <scope>NUCLEOTIDE SEQUENCE [LARGE SCALE GENOMIC DNA]</scope>
    <source>
        <strain evidence="4">DSM 16219</strain>
    </source>
</reference>
<evidence type="ECO:0000256" key="1">
    <source>
        <dbReference type="SAM" id="Phobius"/>
    </source>
</evidence>
<dbReference type="GO" id="GO:0016787">
    <property type="term" value="F:hydrolase activity"/>
    <property type="evidence" value="ECO:0007669"/>
    <property type="project" value="UniProtKB-KW"/>
</dbReference>
<dbReference type="STRING" id="1121393.SAMN02745216_01986"/>